<keyword evidence="1" id="KW-0472">Membrane</keyword>
<organism evidence="2 3">
    <name type="scientific">Chryseobacterium geocarposphaerae</name>
    <dbReference type="NCBI Taxonomy" id="1416776"/>
    <lineage>
        <taxon>Bacteria</taxon>
        <taxon>Pseudomonadati</taxon>
        <taxon>Bacteroidota</taxon>
        <taxon>Flavobacteriia</taxon>
        <taxon>Flavobacteriales</taxon>
        <taxon>Weeksellaceae</taxon>
        <taxon>Chryseobacterium group</taxon>
        <taxon>Chryseobacterium</taxon>
    </lineage>
</organism>
<feature type="transmembrane region" description="Helical" evidence="1">
    <location>
        <begin position="25"/>
        <end position="42"/>
    </location>
</feature>
<reference evidence="2 3" key="1">
    <citation type="submission" date="2017-11" db="EMBL/GenBank/DDBJ databases">
        <title>Genomic Encyclopedia of Archaeal and Bacterial Type Strains, Phase II (KMG-II): From Individual Species to Whole Genera.</title>
        <authorList>
            <person name="Goeker M."/>
        </authorList>
    </citation>
    <scope>NUCLEOTIDE SEQUENCE [LARGE SCALE GENOMIC DNA]</scope>
    <source>
        <strain evidence="2 3">DSM 27617</strain>
    </source>
</reference>
<dbReference type="Proteomes" id="UP000228740">
    <property type="component" value="Unassembled WGS sequence"/>
</dbReference>
<sequence length="190" mass="22538">MAENNYKTFNIYKPSTGFVWTRARICYLLIVFPLLLIGFVLYVLKIPDQEIPKWFSWIITPPLCIGIIGGFINVFFPEELKGKIEGKLIFENEKITIDNEIFFIKELKHLEIVQNNHEGRYIYRNGFIGMFSQGCNNILKIRDLNNQERKCFFQIRQPRELLQISNQLNHYIDNYGLLSKEARNHILNYN</sequence>
<dbReference type="OrthoDB" id="1245656at2"/>
<evidence type="ECO:0000256" key="1">
    <source>
        <dbReference type="SAM" id="Phobius"/>
    </source>
</evidence>
<name>A0A2M9C5G5_9FLAO</name>
<protein>
    <submittedName>
        <fullName evidence="2">Uncharacterized protein</fullName>
    </submittedName>
</protein>
<dbReference type="AlphaFoldDB" id="A0A2M9C5G5"/>
<keyword evidence="3" id="KW-1185">Reference proteome</keyword>
<comment type="caution">
    <text evidence="2">The sequence shown here is derived from an EMBL/GenBank/DDBJ whole genome shotgun (WGS) entry which is preliminary data.</text>
</comment>
<dbReference type="RefSeq" id="WP_100374870.1">
    <property type="nucleotide sequence ID" value="NZ_PGFD01000001.1"/>
</dbReference>
<gene>
    <name evidence="2" type="ORF">CLV73_0012</name>
</gene>
<feature type="transmembrane region" description="Helical" evidence="1">
    <location>
        <begin position="54"/>
        <end position="76"/>
    </location>
</feature>
<proteinExistence type="predicted"/>
<keyword evidence="1" id="KW-1133">Transmembrane helix</keyword>
<keyword evidence="1" id="KW-0812">Transmembrane</keyword>
<evidence type="ECO:0000313" key="2">
    <source>
        <dbReference type="EMBL" id="PJJ66046.1"/>
    </source>
</evidence>
<accession>A0A2M9C5G5</accession>
<dbReference type="EMBL" id="PGFD01000001">
    <property type="protein sequence ID" value="PJJ66046.1"/>
    <property type="molecule type" value="Genomic_DNA"/>
</dbReference>
<evidence type="ECO:0000313" key="3">
    <source>
        <dbReference type="Proteomes" id="UP000228740"/>
    </source>
</evidence>